<evidence type="ECO:0000259" key="7">
    <source>
        <dbReference type="PROSITE" id="PS51072"/>
    </source>
</evidence>
<evidence type="ECO:0000256" key="6">
    <source>
        <dbReference type="SAM" id="MobiDB-lite"/>
    </source>
</evidence>
<dbReference type="InterPro" id="IPR001392">
    <property type="entry name" value="Clathrin_mu"/>
</dbReference>
<feature type="domain" description="MHD" evidence="7">
    <location>
        <begin position="197"/>
        <end position="563"/>
    </location>
</feature>
<evidence type="ECO:0000313" key="9">
    <source>
        <dbReference type="Proteomes" id="UP000316270"/>
    </source>
</evidence>
<dbReference type="Gene3D" id="2.60.40.1170">
    <property type="entry name" value="Mu homology domain, subdomain B"/>
    <property type="match status" value="1"/>
</dbReference>
<dbReference type="OrthoDB" id="870at2759"/>
<dbReference type="PIRSF" id="PIRSF005992">
    <property type="entry name" value="Clathrin_mu"/>
    <property type="match status" value="1"/>
</dbReference>
<dbReference type="SUPFAM" id="SSF64356">
    <property type="entry name" value="SNARE-like"/>
    <property type="match status" value="1"/>
</dbReference>
<comment type="subcellular location">
    <subcellularLocation>
        <location evidence="1">Endomembrane system</location>
    </subcellularLocation>
</comment>
<evidence type="ECO:0000256" key="5">
    <source>
        <dbReference type="PIRNR" id="PIRNR005992"/>
    </source>
</evidence>
<dbReference type="InterPro" id="IPR028565">
    <property type="entry name" value="MHD"/>
</dbReference>
<evidence type="ECO:0000256" key="2">
    <source>
        <dbReference type="ARBA" id="ARBA00022448"/>
    </source>
</evidence>
<keyword evidence="3 5" id="KW-0653">Protein transport</keyword>
<keyword evidence="2 5" id="KW-0813">Transport</keyword>
<dbReference type="PROSITE" id="PS51072">
    <property type="entry name" value="MHD"/>
    <property type="match status" value="1"/>
</dbReference>
<dbReference type="InterPro" id="IPR011012">
    <property type="entry name" value="Longin-like_dom_sf"/>
</dbReference>
<dbReference type="STRING" id="50376.A0A517KWY9"/>
<sequence length="564" mass="60210">MSAIEALYIFDEHNNCILEHVWNGRPPSAHVLLPLYLSHKAPRPSLIYAPDANPPSLIYSILQDRLLFLSPSSEDTDPLAHLEFLHRVADTLEDFLGSPLLTHKIETSYDVITQLLGEMCDGGIVATTEPNALRDVVEAPSWMNKLLGGVGLPSSSPSLNPAGSSAFSLPRPMLGRNPSNPNNIAIPWRRNNVRHTSNELYVDIIETLHVTFSPSGRPLAAFAHGTIAFTAKVSGVPDLLLILSTPGGSHTMAQTLRLPVFHPCVRLARWKEKPGEMSFVPPDGRFLLAGYEVDLLGSDYLERVVANPKQSSGLSIPASVDVRTGLGPTGSEFEVRLLLDPKFASTGKGPSATRSDAFSKPTGFGGAKQSGTSAHPTVEDVVVRIPITPAVRNLSDLRPSRGEAHYSPGDGAIEWKIAGKDAAALSSSMHSSGSGVVATLRCTVVGALDDDDEGIGMEVKAETWDYDDTIGGGGGGSVKETSEGDEKPGIDEQEFLQKKIRANKSLMPGSASVSFQVKGWLASGIRVEKLVIDTAKSKGLGAGVQPYKGVKYLTVSKDGVEARC</sequence>
<feature type="region of interest" description="Disordered" evidence="6">
    <location>
        <begin position="346"/>
        <end position="375"/>
    </location>
</feature>
<dbReference type="AlphaFoldDB" id="A0A517KWY9"/>
<keyword evidence="9" id="KW-1185">Reference proteome</keyword>
<protein>
    <recommendedName>
        <fullName evidence="7">MHD domain-containing protein</fullName>
    </recommendedName>
</protein>
<comment type="similarity">
    <text evidence="5">Belongs to the adaptor complexes medium subunit family.</text>
</comment>
<reference evidence="8 9" key="1">
    <citation type="submission" date="2019-07" db="EMBL/GenBank/DDBJ databases">
        <title>Finished genome of Venturia effusa.</title>
        <authorList>
            <person name="Young C.A."/>
            <person name="Cox M.P."/>
            <person name="Ganley A.R.D."/>
            <person name="David W.J."/>
        </authorList>
    </citation>
    <scope>NUCLEOTIDE SEQUENCE [LARGE SCALE GENOMIC DNA]</scope>
    <source>
        <strain evidence="9">albino</strain>
    </source>
</reference>
<proteinExistence type="inferred from homology"/>
<dbReference type="InterPro" id="IPR036168">
    <property type="entry name" value="AP2_Mu_C_sf"/>
</dbReference>
<evidence type="ECO:0000256" key="3">
    <source>
        <dbReference type="ARBA" id="ARBA00022927"/>
    </source>
</evidence>
<dbReference type="InterPro" id="IPR050431">
    <property type="entry name" value="Adaptor_comp_med_subunit"/>
</dbReference>
<dbReference type="PANTHER" id="PTHR10529">
    <property type="entry name" value="AP COMPLEX SUBUNIT MU"/>
    <property type="match status" value="1"/>
</dbReference>
<name>A0A517KWY9_9PEZI</name>
<dbReference type="GO" id="GO:0012505">
    <property type="term" value="C:endomembrane system"/>
    <property type="evidence" value="ECO:0007669"/>
    <property type="project" value="UniProtKB-SubCell"/>
</dbReference>
<dbReference type="GO" id="GO:0016192">
    <property type="term" value="P:vesicle-mediated transport"/>
    <property type="evidence" value="ECO:0007669"/>
    <property type="project" value="InterPro"/>
</dbReference>
<gene>
    <name evidence="8" type="ORF">FKW77_008235</name>
</gene>
<dbReference type="SUPFAM" id="SSF49447">
    <property type="entry name" value="Second domain of Mu2 adaptin subunit (ap50) of ap2 adaptor"/>
    <property type="match status" value="1"/>
</dbReference>
<dbReference type="Proteomes" id="UP000316270">
    <property type="component" value="Chromosome 1"/>
</dbReference>
<dbReference type="GO" id="GO:0030131">
    <property type="term" value="C:clathrin adaptor complex"/>
    <property type="evidence" value="ECO:0007669"/>
    <property type="project" value="UniProtKB-UniRule"/>
</dbReference>
<evidence type="ECO:0000313" key="8">
    <source>
        <dbReference type="EMBL" id="QDS67898.1"/>
    </source>
</evidence>
<dbReference type="GO" id="GO:0006886">
    <property type="term" value="P:intracellular protein transport"/>
    <property type="evidence" value="ECO:0007669"/>
    <property type="project" value="UniProtKB-UniRule"/>
</dbReference>
<keyword evidence="4" id="KW-0472">Membrane</keyword>
<dbReference type="Pfam" id="PF00928">
    <property type="entry name" value="Adap_comp_sub"/>
    <property type="match status" value="1"/>
</dbReference>
<dbReference type="Gene3D" id="3.30.450.60">
    <property type="match status" value="1"/>
</dbReference>
<accession>A0A517KWY9</accession>
<dbReference type="EMBL" id="CP042185">
    <property type="protein sequence ID" value="QDS67898.1"/>
    <property type="molecule type" value="Genomic_DNA"/>
</dbReference>
<dbReference type="CDD" id="cd14837">
    <property type="entry name" value="AP3_Mu_N"/>
    <property type="match status" value="1"/>
</dbReference>
<evidence type="ECO:0000256" key="1">
    <source>
        <dbReference type="ARBA" id="ARBA00004308"/>
    </source>
</evidence>
<evidence type="ECO:0000256" key="4">
    <source>
        <dbReference type="ARBA" id="ARBA00023136"/>
    </source>
</evidence>
<organism evidence="8 9">
    <name type="scientific">Venturia effusa</name>
    <dbReference type="NCBI Taxonomy" id="50376"/>
    <lineage>
        <taxon>Eukaryota</taxon>
        <taxon>Fungi</taxon>
        <taxon>Dikarya</taxon>
        <taxon>Ascomycota</taxon>
        <taxon>Pezizomycotina</taxon>
        <taxon>Dothideomycetes</taxon>
        <taxon>Pleosporomycetidae</taxon>
        <taxon>Venturiales</taxon>
        <taxon>Venturiaceae</taxon>
        <taxon>Venturia</taxon>
    </lineage>
</organism>